<evidence type="ECO:0000313" key="1">
    <source>
        <dbReference type="EMBL" id="KGN49737.1"/>
    </source>
</evidence>
<keyword evidence="2" id="KW-1185">Reference proteome</keyword>
<protein>
    <submittedName>
        <fullName evidence="1">Uncharacterized protein</fullName>
    </submittedName>
</protein>
<evidence type="ECO:0000313" key="2">
    <source>
        <dbReference type="Proteomes" id="UP000029981"/>
    </source>
</evidence>
<dbReference type="EMBL" id="CM002926">
    <property type="protein sequence ID" value="KGN49737.1"/>
    <property type="molecule type" value="Genomic_DNA"/>
</dbReference>
<dbReference type="Gramene" id="KGN49737">
    <property type="protein sequence ID" value="KGN49737"/>
    <property type="gene ID" value="Csa_5G092950"/>
</dbReference>
<name>A0A0A0KMU0_CUCSA</name>
<dbReference type="AlphaFoldDB" id="A0A0A0KMU0"/>
<reference evidence="1 2" key="3">
    <citation type="journal article" date="2010" name="BMC Genomics">
        <title>Transcriptome sequencing and comparative analysis of cucumber flowers with different sex types.</title>
        <authorList>
            <person name="Guo S."/>
            <person name="Zheng Y."/>
            <person name="Joung J.G."/>
            <person name="Liu S."/>
            <person name="Zhang Z."/>
            <person name="Crasta O.R."/>
            <person name="Sobral B.W."/>
            <person name="Xu Y."/>
            <person name="Huang S."/>
            <person name="Fei Z."/>
        </authorList>
    </citation>
    <scope>NUCLEOTIDE SEQUENCE [LARGE SCALE GENOMIC DNA]</scope>
    <source>
        <strain evidence="2">cv. 9930</strain>
    </source>
</reference>
<sequence>MELHRVLKAICYCVFPYIPHHCSSNLVLIIAQEPPPFIKLQPPTLKSCLELRGISQQLSMSRQVGRKGGKICRTESKSMNNLMIPCYMTFMFPPKLKKKTMMLGISGTPLFIDLFTRSWVAMEECRILTWEKEKNKPSALSCRDYNEYCKFLHNHKHNMGGCVTLKDQIEERIARRSFASQDDKIEPVDRLHRRKRHRSTSICTTMPR</sequence>
<gene>
    <name evidence="1" type="ORF">Csa_5G092950</name>
</gene>
<proteinExistence type="predicted"/>
<dbReference type="Proteomes" id="UP000029981">
    <property type="component" value="Chromosome 5"/>
</dbReference>
<reference evidence="1 2" key="1">
    <citation type="journal article" date="2009" name="Nat. Genet.">
        <title>The genome of the cucumber, Cucumis sativus L.</title>
        <authorList>
            <person name="Huang S."/>
            <person name="Li R."/>
            <person name="Zhang Z."/>
            <person name="Li L."/>
            <person name="Gu X."/>
            <person name="Fan W."/>
            <person name="Lucas W.J."/>
            <person name="Wang X."/>
            <person name="Xie B."/>
            <person name="Ni P."/>
            <person name="Ren Y."/>
            <person name="Zhu H."/>
            <person name="Li J."/>
            <person name="Lin K."/>
            <person name="Jin W."/>
            <person name="Fei Z."/>
            <person name="Li G."/>
            <person name="Staub J."/>
            <person name="Kilian A."/>
            <person name="van der Vossen E.A."/>
            <person name="Wu Y."/>
            <person name="Guo J."/>
            <person name="He J."/>
            <person name="Jia Z."/>
            <person name="Ren Y."/>
            <person name="Tian G."/>
            <person name="Lu Y."/>
            <person name="Ruan J."/>
            <person name="Qian W."/>
            <person name="Wang M."/>
            <person name="Huang Q."/>
            <person name="Li B."/>
            <person name="Xuan Z."/>
            <person name="Cao J."/>
            <person name="Asan"/>
            <person name="Wu Z."/>
            <person name="Zhang J."/>
            <person name="Cai Q."/>
            <person name="Bai Y."/>
            <person name="Zhao B."/>
            <person name="Han Y."/>
            <person name="Li Y."/>
            <person name="Li X."/>
            <person name="Wang S."/>
            <person name="Shi Q."/>
            <person name="Liu S."/>
            <person name="Cho W.K."/>
            <person name="Kim J.Y."/>
            <person name="Xu Y."/>
            <person name="Heller-Uszynska K."/>
            <person name="Miao H."/>
            <person name="Cheng Z."/>
            <person name="Zhang S."/>
            <person name="Wu J."/>
            <person name="Yang Y."/>
            <person name="Kang H."/>
            <person name="Li M."/>
            <person name="Liang H."/>
            <person name="Ren X."/>
            <person name="Shi Z."/>
            <person name="Wen M."/>
            <person name="Jian M."/>
            <person name="Yang H."/>
            <person name="Zhang G."/>
            <person name="Yang Z."/>
            <person name="Chen R."/>
            <person name="Liu S."/>
            <person name="Li J."/>
            <person name="Ma L."/>
            <person name="Liu H."/>
            <person name="Zhou Y."/>
            <person name="Zhao J."/>
            <person name="Fang X."/>
            <person name="Li G."/>
            <person name="Fang L."/>
            <person name="Li Y."/>
            <person name="Liu D."/>
            <person name="Zheng H."/>
            <person name="Zhang Y."/>
            <person name="Qin N."/>
            <person name="Li Z."/>
            <person name="Yang G."/>
            <person name="Yang S."/>
            <person name="Bolund L."/>
            <person name="Kristiansen K."/>
            <person name="Zheng H."/>
            <person name="Li S."/>
            <person name="Zhang X."/>
            <person name="Yang H."/>
            <person name="Wang J."/>
            <person name="Sun R."/>
            <person name="Zhang B."/>
            <person name="Jiang S."/>
            <person name="Wang J."/>
            <person name="Du Y."/>
            <person name="Li S."/>
        </authorList>
    </citation>
    <scope>NUCLEOTIDE SEQUENCE [LARGE SCALE GENOMIC DNA]</scope>
    <source>
        <strain evidence="2">cv. 9930</strain>
    </source>
</reference>
<reference evidence="1 2" key="4">
    <citation type="journal article" date="2011" name="BMC Genomics">
        <title>RNA-Seq improves annotation of protein-coding genes in the cucumber genome.</title>
        <authorList>
            <person name="Li Z."/>
            <person name="Zhang Z."/>
            <person name="Yan P."/>
            <person name="Huang S."/>
            <person name="Fei Z."/>
            <person name="Lin K."/>
        </authorList>
    </citation>
    <scope>NUCLEOTIDE SEQUENCE [LARGE SCALE GENOMIC DNA]</scope>
    <source>
        <strain evidence="2">cv. 9930</strain>
    </source>
</reference>
<accession>A0A0A0KMU0</accession>
<reference evidence="1 2" key="2">
    <citation type="journal article" date="2009" name="PLoS ONE">
        <title>An integrated genetic and cytogenetic map of the cucumber genome.</title>
        <authorList>
            <person name="Ren Y."/>
            <person name="Zhang Z."/>
            <person name="Liu J."/>
            <person name="Staub J.E."/>
            <person name="Han Y."/>
            <person name="Cheng Z."/>
            <person name="Li X."/>
            <person name="Lu J."/>
            <person name="Miao H."/>
            <person name="Kang H."/>
            <person name="Xie B."/>
            <person name="Gu X."/>
            <person name="Wang X."/>
            <person name="Du Y."/>
            <person name="Jin W."/>
            <person name="Huang S."/>
        </authorList>
    </citation>
    <scope>NUCLEOTIDE SEQUENCE [LARGE SCALE GENOMIC DNA]</scope>
    <source>
        <strain evidence="2">cv. 9930</strain>
    </source>
</reference>
<organism evidence="1 2">
    <name type="scientific">Cucumis sativus</name>
    <name type="common">Cucumber</name>
    <dbReference type="NCBI Taxonomy" id="3659"/>
    <lineage>
        <taxon>Eukaryota</taxon>
        <taxon>Viridiplantae</taxon>
        <taxon>Streptophyta</taxon>
        <taxon>Embryophyta</taxon>
        <taxon>Tracheophyta</taxon>
        <taxon>Spermatophyta</taxon>
        <taxon>Magnoliopsida</taxon>
        <taxon>eudicotyledons</taxon>
        <taxon>Gunneridae</taxon>
        <taxon>Pentapetalae</taxon>
        <taxon>rosids</taxon>
        <taxon>fabids</taxon>
        <taxon>Cucurbitales</taxon>
        <taxon>Cucurbitaceae</taxon>
        <taxon>Benincaseae</taxon>
        <taxon>Cucumis</taxon>
    </lineage>
</organism>